<proteinExistence type="predicted"/>
<reference evidence="4" key="1">
    <citation type="journal article" date="2016" name="Nature">
        <title>The genome of the seagrass Zostera marina reveals angiosperm adaptation to the sea.</title>
        <authorList>
            <person name="Olsen J.L."/>
            <person name="Rouze P."/>
            <person name="Verhelst B."/>
            <person name="Lin Y.-C."/>
            <person name="Bayer T."/>
            <person name="Collen J."/>
            <person name="Dattolo E."/>
            <person name="De Paoli E."/>
            <person name="Dittami S."/>
            <person name="Maumus F."/>
            <person name="Michel G."/>
            <person name="Kersting A."/>
            <person name="Lauritano C."/>
            <person name="Lohaus R."/>
            <person name="Toepel M."/>
            <person name="Tonon T."/>
            <person name="Vanneste K."/>
            <person name="Amirebrahimi M."/>
            <person name="Brakel J."/>
            <person name="Bostroem C."/>
            <person name="Chovatia M."/>
            <person name="Grimwood J."/>
            <person name="Jenkins J.W."/>
            <person name="Jueterbock A."/>
            <person name="Mraz A."/>
            <person name="Stam W.T."/>
            <person name="Tice H."/>
            <person name="Bornberg-Bauer E."/>
            <person name="Green P.J."/>
            <person name="Pearson G.A."/>
            <person name="Procaccini G."/>
            <person name="Duarte C.M."/>
            <person name="Schmutz J."/>
            <person name="Reusch T.B.H."/>
            <person name="Van de Peer Y."/>
        </authorList>
    </citation>
    <scope>NUCLEOTIDE SEQUENCE [LARGE SCALE GENOMIC DNA]</scope>
    <source>
        <strain evidence="4">cv. Finnish</strain>
    </source>
</reference>
<dbReference type="SUPFAM" id="SSF53756">
    <property type="entry name" value="UDP-Glycosyltransferase/glycogen phosphorylase"/>
    <property type="match status" value="1"/>
</dbReference>
<protein>
    <submittedName>
        <fullName evidence="3">Glycosyltransferase, family GT1</fullName>
    </submittedName>
</protein>
<evidence type="ECO:0000313" key="3">
    <source>
        <dbReference type="EMBL" id="KMZ70172.1"/>
    </source>
</evidence>
<dbReference type="PANTHER" id="PTHR48050:SF11">
    <property type="entry name" value="GLYCOSYLTRANSFERASE"/>
    <property type="match status" value="1"/>
</dbReference>
<evidence type="ECO:0000313" key="4">
    <source>
        <dbReference type="Proteomes" id="UP000036987"/>
    </source>
</evidence>
<evidence type="ECO:0000259" key="2">
    <source>
        <dbReference type="Pfam" id="PF06722"/>
    </source>
</evidence>
<dbReference type="InterPro" id="IPR050426">
    <property type="entry name" value="Glycosyltransferase_28"/>
</dbReference>
<keyword evidence="1 3" id="KW-0808">Transferase</keyword>
<dbReference type="InterPro" id="IPR010610">
    <property type="entry name" value="EryCIII-like_C"/>
</dbReference>
<gene>
    <name evidence="3" type="ORF">ZOSMA_1G01440</name>
</gene>
<dbReference type="OrthoDB" id="5835829at2759"/>
<comment type="caution">
    <text evidence="3">The sequence shown here is derived from an EMBL/GenBank/DDBJ whole genome shotgun (WGS) entry which is preliminary data.</text>
</comment>
<evidence type="ECO:0000256" key="1">
    <source>
        <dbReference type="ARBA" id="ARBA00022679"/>
    </source>
</evidence>
<dbReference type="Proteomes" id="UP000036987">
    <property type="component" value="Unassembled WGS sequence"/>
</dbReference>
<dbReference type="AlphaFoldDB" id="A0A0K9PPN7"/>
<accession>A0A0K9PPN7</accession>
<organism evidence="3 4">
    <name type="scientific">Zostera marina</name>
    <name type="common">Eelgrass</name>
    <dbReference type="NCBI Taxonomy" id="29655"/>
    <lineage>
        <taxon>Eukaryota</taxon>
        <taxon>Viridiplantae</taxon>
        <taxon>Streptophyta</taxon>
        <taxon>Embryophyta</taxon>
        <taxon>Tracheophyta</taxon>
        <taxon>Spermatophyta</taxon>
        <taxon>Magnoliopsida</taxon>
        <taxon>Liliopsida</taxon>
        <taxon>Zosteraceae</taxon>
        <taxon>Zostera</taxon>
    </lineage>
</organism>
<keyword evidence="4" id="KW-1185">Reference proteome</keyword>
<dbReference type="OMA" id="FNDRLFC"/>
<dbReference type="STRING" id="29655.A0A0K9PPN7"/>
<name>A0A0K9PPN7_ZOSMR</name>
<dbReference type="GO" id="GO:0016758">
    <property type="term" value="F:hexosyltransferase activity"/>
    <property type="evidence" value="ECO:0007669"/>
    <property type="project" value="UniProtKB-ARBA"/>
</dbReference>
<dbReference type="EMBL" id="LFYR01000729">
    <property type="protein sequence ID" value="KMZ70172.1"/>
    <property type="molecule type" value="Genomic_DNA"/>
</dbReference>
<dbReference type="GO" id="GO:0008194">
    <property type="term" value="F:UDP-glycosyltransferase activity"/>
    <property type="evidence" value="ECO:0007669"/>
    <property type="project" value="InterPro"/>
</dbReference>
<dbReference type="CDD" id="cd03784">
    <property type="entry name" value="GT1_Gtf-like"/>
    <property type="match status" value="1"/>
</dbReference>
<dbReference type="InterPro" id="IPR002213">
    <property type="entry name" value="UDP_glucos_trans"/>
</dbReference>
<feature type="domain" description="Erythromycin biosynthesis protein CIII-like C-terminal" evidence="2">
    <location>
        <begin position="378"/>
        <end position="432"/>
    </location>
</feature>
<dbReference type="Pfam" id="PF06722">
    <property type="entry name" value="EryCIII-like_C"/>
    <property type="match status" value="1"/>
</dbReference>
<sequence length="500" mass="56984">MKRPRAVFMAFGTKGDVHPIGAIAAAFATDKEVHYDVFFVTHSSHKELIDYLDLKQNINCYSISTPPVLSVNQHEHTNSDFAKTSFSETKKMIQTQHRKECLFVVEQIFGGDFPNLIEDFIVINFFALEGWSLSELFRVRCVIAAPYVVPYSPPSSFERQFKKEMPLLYKYFKDASLDKVNWRDVIHWMWPLFTENWCSWRQDSLNLSPFSFTDPVTSLPTYNLNDESPMLLYGFSNAIVECPGYWPYNVHVCGFWFLPLELQFSCKGCKEMTLVTTRLCPSHTNLQQFLEPTSCSLIFVGLSSIGSMGFLQNPRRFISVLKSVLDSTKDYRFVLFSSGYKPLDEAIRWYSSNELTSCREEEDGTLLFSDRLFCFSGSIPYSWLFPKCTVAIHHGGSGTTAAALHAGIPQIICPFMLDQFYWAERMCWIGVSSDVLHKNVLIPDNDDDVNISAETLKKTILSACSPKIKDRAVEVSCIISSENGIQEAVKILKEKIIYSS</sequence>
<dbReference type="PANTHER" id="PTHR48050">
    <property type="entry name" value="STEROL 3-BETA-GLUCOSYLTRANSFERASE"/>
    <property type="match status" value="1"/>
</dbReference>
<dbReference type="Gene3D" id="3.40.50.2000">
    <property type="entry name" value="Glycogen Phosphorylase B"/>
    <property type="match status" value="2"/>
</dbReference>